<dbReference type="Proteomes" id="UP001258315">
    <property type="component" value="Unassembled WGS sequence"/>
</dbReference>
<dbReference type="SUPFAM" id="SSF47240">
    <property type="entry name" value="Ferritin-like"/>
    <property type="match status" value="1"/>
</dbReference>
<evidence type="ECO:0000313" key="1">
    <source>
        <dbReference type="EMBL" id="MDT3401644.1"/>
    </source>
</evidence>
<name>A0ABU3GPD3_9SPHI</name>
<dbReference type="EMBL" id="JAVLVU010000001">
    <property type="protein sequence ID" value="MDT3401644.1"/>
    <property type="molecule type" value="Genomic_DNA"/>
</dbReference>
<dbReference type="Gene3D" id="1.20.1260.10">
    <property type="match status" value="1"/>
</dbReference>
<organism evidence="1 2">
    <name type="scientific">Mucilaginibacter terrae</name>
    <dbReference type="NCBI Taxonomy" id="1955052"/>
    <lineage>
        <taxon>Bacteria</taxon>
        <taxon>Pseudomonadati</taxon>
        <taxon>Bacteroidota</taxon>
        <taxon>Sphingobacteriia</taxon>
        <taxon>Sphingobacteriales</taxon>
        <taxon>Sphingobacteriaceae</taxon>
        <taxon>Mucilaginibacter</taxon>
    </lineage>
</organism>
<dbReference type="PANTHER" id="PTHR30565:SF9">
    <property type="entry name" value="PROTEIN YCIF"/>
    <property type="match status" value="1"/>
</dbReference>
<dbReference type="InterPro" id="IPR012347">
    <property type="entry name" value="Ferritin-like"/>
</dbReference>
<keyword evidence="2" id="KW-1185">Reference proteome</keyword>
<dbReference type="Pfam" id="PF05974">
    <property type="entry name" value="DUF892"/>
    <property type="match status" value="1"/>
</dbReference>
<comment type="caution">
    <text evidence="1">The sequence shown here is derived from an EMBL/GenBank/DDBJ whole genome shotgun (WGS) entry which is preliminary data.</text>
</comment>
<dbReference type="InterPro" id="IPR010287">
    <property type="entry name" value="DUF892_YciF-like"/>
</dbReference>
<proteinExistence type="predicted"/>
<dbReference type="PANTHER" id="PTHR30565">
    <property type="entry name" value="PROTEIN YCIF"/>
    <property type="match status" value="1"/>
</dbReference>
<accession>A0ABU3GPD3</accession>
<sequence>MINSSATMEPTHPYPAKPEVMKQHFIHHLNRVYFGKKYLQKHLPALTQIASFKKLRFAIEEVLESVNNQVNRIEEIYKIINAHPDKETCVPIISVFKDAFETQDYGEESCLLNDIDIILYLQLLEHINITSYRMLKILAASLAYADAEQLLMESFDESRDDDKLFVMIADEYLKK</sequence>
<gene>
    <name evidence="1" type="ORF">QE417_000716</name>
</gene>
<dbReference type="InterPro" id="IPR047114">
    <property type="entry name" value="YciF"/>
</dbReference>
<dbReference type="RefSeq" id="WP_311947551.1">
    <property type="nucleotide sequence ID" value="NZ_JAVLVU010000001.1"/>
</dbReference>
<dbReference type="InterPro" id="IPR009078">
    <property type="entry name" value="Ferritin-like_SF"/>
</dbReference>
<evidence type="ECO:0000313" key="2">
    <source>
        <dbReference type="Proteomes" id="UP001258315"/>
    </source>
</evidence>
<reference evidence="2" key="1">
    <citation type="submission" date="2023-07" db="EMBL/GenBank/DDBJ databases">
        <title>Functional and genomic diversity of the sorghum phyllosphere microbiome.</title>
        <authorList>
            <person name="Shade A."/>
        </authorList>
    </citation>
    <scope>NUCLEOTIDE SEQUENCE [LARGE SCALE GENOMIC DNA]</scope>
    <source>
        <strain evidence="2">SORGH_AS_0422</strain>
    </source>
</reference>
<protein>
    <submittedName>
        <fullName evidence="1">Ferritin-like metal-binding protein YciE</fullName>
    </submittedName>
</protein>